<dbReference type="EMBL" id="CP026948">
    <property type="protein sequence ID" value="AWB83463.1"/>
    <property type="molecule type" value="Genomic_DNA"/>
</dbReference>
<organism evidence="1 2">
    <name type="scientific">Corynebacterium liangguodongii</name>
    <dbReference type="NCBI Taxonomy" id="2079535"/>
    <lineage>
        <taxon>Bacteria</taxon>
        <taxon>Bacillati</taxon>
        <taxon>Actinomycetota</taxon>
        <taxon>Actinomycetes</taxon>
        <taxon>Mycobacteriales</taxon>
        <taxon>Corynebacteriaceae</taxon>
        <taxon>Corynebacterium</taxon>
    </lineage>
</organism>
<evidence type="ECO:0000313" key="1">
    <source>
        <dbReference type="EMBL" id="AWB83463.1"/>
    </source>
</evidence>
<dbReference type="Proteomes" id="UP000244754">
    <property type="component" value="Chromosome"/>
</dbReference>
<name>A0A2S0WCG9_9CORY</name>
<dbReference type="RefSeq" id="WP_108403453.1">
    <property type="nucleotide sequence ID" value="NZ_CP026948.1"/>
</dbReference>
<keyword evidence="2" id="KW-1185">Reference proteome</keyword>
<protein>
    <submittedName>
        <fullName evidence="1">Lactococcin 972 family bacteriocin</fullName>
    </submittedName>
</protein>
<reference evidence="2" key="1">
    <citation type="submission" date="2018-01" db="EMBL/GenBank/DDBJ databases">
        <authorList>
            <person name="Li J."/>
        </authorList>
    </citation>
    <scope>NUCLEOTIDE SEQUENCE [LARGE SCALE GENOMIC DNA]</scope>
    <source>
        <strain evidence="2">2184</strain>
    </source>
</reference>
<dbReference type="KEGG" id="clia:C3E79_02305"/>
<evidence type="ECO:0000313" key="2">
    <source>
        <dbReference type="Proteomes" id="UP000244754"/>
    </source>
</evidence>
<dbReference type="Pfam" id="PF09683">
    <property type="entry name" value="Lactococcin_972"/>
    <property type="match status" value="1"/>
</dbReference>
<dbReference type="NCBIfam" id="TIGR01653">
    <property type="entry name" value="lactococcin_972"/>
    <property type="match status" value="1"/>
</dbReference>
<sequence>MKTRPRIATAGVAILLSMAGMAAAVAEPKDGGDWDHGSSGGRVWSNYWHPSVNHGASVQGLRYVDSGCQPAGTWARAQAPSNPIWSDGSYYRFC</sequence>
<dbReference type="AlphaFoldDB" id="A0A2S0WCG9"/>
<dbReference type="Gene3D" id="2.60.40.2850">
    <property type="match status" value="1"/>
</dbReference>
<proteinExistence type="predicted"/>
<dbReference type="InterPro" id="IPR006540">
    <property type="entry name" value="Lactococcin_972"/>
</dbReference>
<accession>A0A2S0WCG9</accession>
<gene>
    <name evidence="1" type="ORF">C3E79_02305</name>
</gene>
<dbReference type="OrthoDB" id="3432275at2"/>